<keyword evidence="5" id="KW-1185">Reference proteome</keyword>
<evidence type="ECO:0000256" key="1">
    <source>
        <dbReference type="ARBA" id="ARBA00022729"/>
    </source>
</evidence>
<keyword evidence="1" id="KW-0732">Signal</keyword>
<dbReference type="InterPro" id="IPR050570">
    <property type="entry name" value="Cell_wall_metabolism_enzyme"/>
</dbReference>
<dbReference type="EMBL" id="CP002344">
    <property type="protein sequence ID" value="ADU52289.1"/>
    <property type="molecule type" value="Genomic_DNA"/>
</dbReference>
<dbReference type="InterPro" id="IPR011055">
    <property type="entry name" value="Dup_hybrid_motif"/>
</dbReference>
<reference evidence="4 5" key="1">
    <citation type="journal article" date="2010" name="Stand. Genomic Sci.">
        <title>Complete genome sequence of Thermaerobacter marianensis type strain (7p75a).</title>
        <authorList>
            <person name="Han C."/>
            <person name="Gu W."/>
            <person name="Zhang X."/>
            <person name="Lapidus A."/>
            <person name="Nolan M."/>
            <person name="Copeland A."/>
            <person name="Lucas S."/>
            <person name="Del Rio T.G."/>
            <person name="Tice H."/>
            <person name="Cheng J.F."/>
            <person name="Tapia R."/>
            <person name="Goodwin L."/>
            <person name="Pitluck S."/>
            <person name="Pagani I."/>
            <person name="Ivanova N."/>
            <person name="Mavromatis K."/>
            <person name="Mikhailova N."/>
            <person name="Pati A."/>
            <person name="Chen A."/>
            <person name="Palaniappan K."/>
            <person name="Land M."/>
            <person name="Hauser L."/>
            <person name="Chang Y.J."/>
            <person name="Jeffries C.D."/>
            <person name="Schneider S."/>
            <person name="Rohde M."/>
            <person name="Goker M."/>
            <person name="Pukall R."/>
            <person name="Woyke T."/>
            <person name="Bristow J."/>
            <person name="Eisen J.A."/>
            <person name="Markowitz V."/>
            <person name="Hugenholtz P."/>
            <person name="Kyrpides N.C."/>
            <person name="Klenk H.P."/>
            <person name="Detter J.C."/>
        </authorList>
    </citation>
    <scope>NUCLEOTIDE SEQUENCE [LARGE SCALE GENOMIC DNA]</scope>
    <source>
        <strain evidence="5">ATCC 700841 / DSM 12885 / JCM 10246 / 7p75a</strain>
    </source>
</reference>
<dbReference type="Proteomes" id="UP000008915">
    <property type="component" value="Chromosome"/>
</dbReference>
<organism evidence="4 5">
    <name type="scientific">Thermaerobacter marianensis (strain ATCC 700841 / DSM 12885 / JCM 10246 / 7p75a)</name>
    <dbReference type="NCBI Taxonomy" id="644966"/>
    <lineage>
        <taxon>Bacteria</taxon>
        <taxon>Bacillati</taxon>
        <taxon>Bacillota</taxon>
        <taxon>Clostridia</taxon>
        <taxon>Eubacteriales</taxon>
        <taxon>Clostridiales Family XVII. Incertae Sedis</taxon>
        <taxon>Thermaerobacter</taxon>
    </lineage>
</organism>
<feature type="compositionally biased region" description="Low complexity" evidence="2">
    <location>
        <begin position="119"/>
        <end position="136"/>
    </location>
</feature>
<feature type="compositionally biased region" description="Gly residues" evidence="2">
    <location>
        <begin position="227"/>
        <end position="258"/>
    </location>
</feature>
<dbReference type="SUPFAM" id="SSF51261">
    <property type="entry name" value="Duplicated hybrid motif"/>
    <property type="match status" value="1"/>
</dbReference>
<evidence type="ECO:0000313" key="5">
    <source>
        <dbReference type="Proteomes" id="UP000008915"/>
    </source>
</evidence>
<dbReference type="HOGENOM" id="CLU_662109_0_0_9"/>
<feature type="region of interest" description="Disordered" evidence="2">
    <location>
        <begin position="1"/>
        <end position="32"/>
    </location>
</feature>
<dbReference type="GO" id="GO:0004222">
    <property type="term" value="F:metalloendopeptidase activity"/>
    <property type="evidence" value="ECO:0007669"/>
    <property type="project" value="TreeGrafter"/>
</dbReference>
<feature type="domain" description="M23ase beta-sheet core" evidence="3">
    <location>
        <begin position="310"/>
        <end position="406"/>
    </location>
</feature>
<dbReference type="Gene3D" id="2.70.70.10">
    <property type="entry name" value="Glucose Permease (Domain IIA)"/>
    <property type="match status" value="1"/>
</dbReference>
<feature type="compositionally biased region" description="Gly residues" evidence="2">
    <location>
        <begin position="108"/>
        <end position="118"/>
    </location>
</feature>
<reference evidence="5" key="2">
    <citation type="journal article" date="2010" name="Stand. Genomic Sci.">
        <title>Complete genome sequence of Thermaerobacter marianensis type strain (7p75aT).</title>
        <authorList>
            <person name="Han C."/>
            <person name="Gu W."/>
            <person name="Zhang X."/>
            <person name="Lapidus A."/>
            <person name="Nolan M."/>
            <person name="Copeland A."/>
            <person name="Lucas S."/>
            <person name="Glavina Del Rio T."/>
            <person name="Tice H."/>
            <person name="Cheng J."/>
            <person name="Tapia R."/>
            <person name="Goodwin L."/>
            <person name="Pitluck S."/>
            <person name="Pagani I."/>
            <person name="Ivanova N."/>
            <person name="Mavromatis K."/>
            <person name="Mikhailova N."/>
            <person name="Pati A."/>
            <person name="Chen A."/>
            <person name="Palaniappan K."/>
            <person name="Land M."/>
            <person name="Hauser L."/>
            <person name="Chang Y."/>
            <person name="Jeffries C."/>
            <person name="Schneider S."/>
            <person name="Rohde M."/>
            <person name="Goker M."/>
            <person name="Pukall R."/>
            <person name="Woyke T."/>
            <person name="Bristow J."/>
            <person name="Eisen J."/>
            <person name="Markowitz V."/>
            <person name="Hugenholtz P."/>
            <person name="Kyrpides N."/>
            <person name="Klenk H."/>
            <person name="Detter J."/>
        </authorList>
    </citation>
    <scope>NUCLEOTIDE SEQUENCE [LARGE SCALE GENOMIC DNA]</scope>
    <source>
        <strain evidence="5">ATCC 700841 / DSM 12885 / JCM 10246 / 7p75a</strain>
    </source>
</reference>
<dbReference type="KEGG" id="tmr:Tmar_2209"/>
<dbReference type="InterPro" id="IPR016047">
    <property type="entry name" value="M23ase_b-sheet_dom"/>
</dbReference>
<feature type="compositionally biased region" description="Gly residues" evidence="2">
    <location>
        <begin position="1"/>
        <end position="11"/>
    </location>
</feature>
<dbReference type="CDD" id="cd12797">
    <property type="entry name" value="M23_peptidase"/>
    <property type="match status" value="1"/>
</dbReference>
<gene>
    <name evidence="4" type="ordered locus">Tmar_2209</name>
</gene>
<feature type="compositionally biased region" description="Gly residues" evidence="2">
    <location>
        <begin position="137"/>
        <end position="148"/>
    </location>
</feature>
<name>E6SKD1_THEM7</name>
<accession>E6SKD1</accession>
<evidence type="ECO:0000256" key="2">
    <source>
        <dbReference type="SAM" id="MobiDB-lite"/>
    </source>
</evidence>
<dbReference type="eggNOG" id="COG4942">
    <property type="taxonomic scope" value="Bacteria"/>
</dbReference>
<dbReference type="STRING" id="644966.Tmar_2209"/>
<dbReference type="AlphaFoldDB" id="E6SKD1"/>
<evidence type="ECO:0000313" key="4">
    <source>
        <dbReference type="EMBL" id="ADU52289.1"/>
    </source>
</evidence>
<dbReference type="Pfam" id="PF01551">
    <property type="entry name" value="Peptidase_M23"/>
    <property type="match status" value="1"/>
</dbReference>
<feature type="region of interest" description="Disordered" evidence="2">
    <location>
        <begin position="108"/>
        <end position="288"/>
    </location>
</feature>
<proteinExistence type="predicted"/>
<feature type="compositionally biased region" description="Gly residues" evidence="2">
    <location>
        <begin position="267"/>
        <end position="279"/>
    </location>
</feature>
<feature type="compositionally biased region" description="Gly residues" evidence="2">
    <location>
        <begin position="193"/>
        <end position="219"/>
    </location>
</feature>
<evidence type="ECO:0000259" key="3">
    <source>
        <dbReference type="Pfam" id="PF01551"/>
    </source>
</evidence>
<sequence length="415" mass="39249">MVSPGAGNGVPPGGPDVPDGGPPLAPPRGGWMPGAGQGSAWWIPVFLAVVLVAGRWLPGAAGDAWARAAEGLVTANWLDRPQVARWMEWIPGGGWLQVAVLGREQDGAGGAGAEGAGAPGASVPALAPVAPDPAGAGATGAGGSGPAGLPGEDPSSLPGSDPAGRDPPALQGAPGAAGAGGAATPGVPAAGGSRAGAGLPGGGASSPPAGSGGTPGGNGAASATGPAGTGPAGPGGAGPSDDTAGGGGGSGSGGGTATGEGDARSGAAGGGSGGAGPSGAGPWEPGWRWPVTGRVTEPFGWQLDDGDAPRFHEGIDIAARAGTAVRAAAGGVVTRVWYDRAGLGWMVEVDHGGGWATRYAAVDHVVVRDRDVVTAGQVLAAVAAEGEGAGPHLHFEMRRRGQAVDPELHLPPPEA</sequence>
<dbReference type="PANTHER" id="PTHR21666:SF289">
    <property type="entry name" value="L-ALA--D-GLU ENDOPEPTIDASE"/>
    <property type="match status" value="1"/>
</dbReference>
<feature type="compositionally biased region" description="Pro residues" evidence="2">
    <location>
        <begin position="12"/>
        <end position="26"/>
    </location>
</feature>
<protein>
    <submittedName>
        <fullName evidence="4">Peptidase M23</fullName>
    </submittedName>
</protein>
<dbReference type="PANTHER" id="PTHR21666">
    <property type="entry name" value="PEPTIDASE-RELATED"/>
    <property type="match status" value="1"/>
</dbReference>